<protein>
    <submittedName>
        <fullName evidence="1">Uncharacterized protein</fullName>
    </submittedName>
</protein>
<evidence type="ECO:0000313" key="2">
    <source>
        <dbReference type="Proteomes" id="UP000245379"/>
    </source>
</evidence>
<evidence type="ECO:0000313" key="1">
    <source>
        <dbReference type="EMBL" id="PWS26139.1"/>
    </source>
</evidence>
<organism evidence="1 2">
    <name type="scientific">Pedobacter yonginense</name>
    <dbReference type="NCBI Taxonomy" id="651869"/>
    <lineage>
        <taxon>Bacteria</taxon>
        <taxon>Pseudomonadati</taxon>
        <taxon>Bacteroidota</taxon>
        <taxon>Sphingobacteriia</taxon>
        <taxon>Sphingobacteriales</taxon>
        <taxon>Sphingobacteriaceae</taxon>
        <taxon>Pedobacter</taxon>
    </lineage>
</organism>
<reference evidence="1 2" key="1">
    <citation type="submission" date="2018-05" db="EMBL/GenBank/DDBJ databases">
        <title>Pedobacter paludis sp. nov., isolated from wetland soil.</title>
        <authorList>
            <person name="Zhang Y."/>
            <person name="Wang G."/>
        </authorList>
    </citation>
    <scope>NUCLEOTIDE SEQUENCE [LARGE SCALE GENOMIC DNA]</scope>
    <source>
        <strain evidence="1 2">KCTC22721</strain>
    </source>
</reference>
<dbReference type="Proteomes" id="UP000245379">
    <property type="component" value="Unassembled WGS sequence"/>
</dbReference>
<sequence>MPNAPKIIQRLSIKKLMKKQIFKLLLFGILISTLLFACKKEDVTPNRIAGTYIANEIEDYKTNKIEPSPNASGQSVKITVNLTNSEKNADLKFYIIENGKETLVASFNFIVSKDADGDYSLLDQTDNNKLMAFFIDNEADFYFATGYRISAKKQ</sequence>
<dbReference type="AlphaFoldDB" id="A0A317EJ62"/>
<name>A0A317EJ62_9SPHI</name>
<comment type="caution">
    <text evidence="1">The sequence shown here is derived from an EMBL/GenBank/DDBJ whole genome shotgun (WGS) entry which is preliminary data.</text>
</comment>
<dbReference type="EMBL" id="QGNZ01000004">
    <property type="protein sequence ID" value="PWS26139.1"/>
    <property type="molecule type" value="Genomic_DNA"/>
</dbReference>
<gene>
    <name evidence="1" type="ORF">DHW03_15195</name>
</gene>
<proteinExistence type="predicted"/>
<keyword evidence="2" id="KW-1185">Reference proteome</keyword>
<accession>A0A317EJ62</accession>